<name>A0A1W2F9H9_9SPHI</name>
<evidence type="ECO:0000259" key="3">
    <source>
        <dbReference type="Pfam" id="PF09113"/>
    </source>
</evidence>
<proteinExistence type="predicted"/>
<dbReference type="InterPro" id="IPR025380">
    <property type="entry name" value="DUF4369"/>
</dbReference>
<evidence type="ECO:0000256" key="2">
    <source>
        <dbReference type="SAM" id="SignalP"/>
    </source>
</evidence>
<sequence length="566" mass="62855">MKRYLLLLLTGISSTGLMAQKNADVPFQLQGTVNLPSYDSANRAIYFTYQKNGKEALDSAVIKDNKFSFRSTADVDIKALLQFTKPKTSPNVAADPNSLSLYLSKGLVNISAKGYLRKSIISGSVVNNDYMAFKKPYLKLDTSLRLLGWKKKRVKAGDAIREKIVDAEIDSVKNLKLAQLSEFLSKNITKPYAAEALLIYVSTDGSAFNVNKAQQFFDQLPAKQKTTTLGKEITTALSKLAEQIVTINVLKNVDFYDGYAAKVAHPVAKGVTRISNAEYLRQLSPAEIDKIGKTLKVKVTIKSGCDNYDRIGHVTLVVMPKGEQFNLEKGEQFELLRIMTPFMYRTRQPDHIPYEAQIDQMVSTIKQAGKDVYLLTEVFGTTGAGQREVIGCDGSLLTFNVSVDLISDKTKDLSTQKGISLLSYYSLDGKDKTAGKNSKQVSFELPDDTKTTVLYLISSGHGAAEGGEEYNWREHIVDLNGKEYTRLEMSQNCAPFEMYNTQPNGIYFGDIGKERRSWCPGGPVPTRIINLGPLAKGKHTLKISIPEAEFEKTDSKYYVSAYLITQ</sequence>
<protein>
    <submittedName>
        <fullName evidence="5">Peptide-N-glycosidase F, N terminal</fullName>
    </submittedName>
</protein>
<feature type="domain" description="Peptide-N-glycosidase F C-terminal" evidence="3">
    <location>
        <begin position="436"/>
        <end position="564"/>
    </location>
</feature>
<keyword evidence="1" id="KW-1015">Disulfide bond</keyword>
<gene>
    <name evidence="5" type="ORF">SAMN04488101_1276</name>
</gene>
<evidence type="ECO:0000256" key="1">
    <source>
        <dbReference type="ARBA" id="ARBA00023157"/>
    </source>
</evidence>
<evidence type="ECO:0000259" key="4">
    <source>
        <dbReference type="Pfam" id="PF14289"/>
    </source>
</evidence>
<keyword evidence="2" id="KW-0732">Signal</keyword>
<dbReference type="GO" id="GO:0016715">
    <property type="term" value="F:oxidoreductase activity, acting on paired donors, with incorporation or reduction of molecular oxygen, reduced ascorbate as one donor, and incorporation of one atom of oxygen"/>
    <property type="evidence" value="ECO:0007669"/>
    <property type="project" value="InterPro"/>
</dbReference>
<dbReference type="InterPro" id="IPR008977">
    <property type="entry name" value="PHM/PNGase_F_dom_sf"/>
</dbReference>
<dbReference type="AlphaFoldDB" id="A0A1W2F9H9"/>
<keyword evidence="5" id="KW-0378">Hydrolase</keyword>
<dbReference type="SUPFAM" id="SSF49742">
    <property type="entry name" value="PHM/PNGase F"/>
    <property type="match status" value="1"/>
</dbReference>
<dbReference type="InterPro" id="IPR014784">
    <property type="entry name" value="Cu2_ascorb_mOase-like_C"/>
</dbReference>
<keyword evidence="6" id="KW-1185">Reference proteome</keyword>
<feature type="domain" description="DUF4369" evidence="4">
    <location>
        <begin position="27"/>
        <end position="130"/>
    </location>
</feature>
<dbReference type="Gene3D" id="2.60.120.230">
    <property type="match status" value="2"/>
</dbReference>
<dbReference type="STRING" id="475255.SAMN04488101_1276"/>
<keyword evidence="5" id="KW-0326">Glycosidase</keyword>
<accession>A0A1W2F9H9</accession>
<organism evidence="5 6">
    <name type="scientific">Pedobacter nyackensis</name>
    <dbReference type="NCBI Taxonomy" id="475255"/>
    <lineage>
        <taxon>Bacteria</taxon>
        <taxon>Pseudomonadati</taxon>
        <taxon>Bacteroidota</taxon>
        <taxon>Sphingobacteriia</taxon>
        <taxon>Sphingobacteriales</taxon>
        <taxon>Sphingobacteriaceae</taxon>
        <taxon>Pedobacter</taxon>
    </lineage>
</organism>
<feature type="chain" id="PRO_5010716253" evidence="2">
    <location>
        <begin position="20"/>
        <end position="566"/>
    </location>
</feature>
<dbReference type="InterPro" id="IPR015197">
    <property type="entry name" value="PngaseF_C"/>
</dbReference>
<dbReference type="Pfam" id="PF09113">
    <property type="entry name" value="N-glycanase_C"/>
    <property type="match status" value="1"/>
</dbReference>
<dbReference type="Proteomes" id="UP000192678">
    <property type="component" value="Unassembled WGS sequence"/>
</dbReference>
<evidence type="ECO:0000313" key="6">
    <source>
        <dbReference type="Proteomes" id="UP000192678"/>
    </source>
</evidence>
<dbReference type="Pfam" id="PF14289">
    <property type="entry name" value="DUF4369"/>
    <property type="match status" value="1"/>
</dbReference>
<feature type="signal peptide" evidence="2">
    <location>
        <begin position="1"/>
        <end position="19"/>
    </location>
</feature>
<dbReference type="EMBL" id="FWYB01000027">
    <property type="protein sequence ID" value="SMD18513.1"/>
    <property type="molecule type" value="Genomic_DNA"/>
</dbReference>
<dbReference type="GO" id="GO:0016798">
    <property type="term" value="F:hydrolase activity, acting on glycosyl bonds"/>
    <property type="evidence" value="ECO:0007669"/>
    <property type="project" value="UniProtKB-KW"/>
</dbReference>
<dbReference type="OrthoDB" id="626993at2"/>
<evidence type="ECO:0000313" key="5">
    <source>
        <dbReference type="EMBL" id="SMD18513.1"/>
    </source>
</evidence>
<dbReference type="RefSeq" id="WP_084292567.1">
    <property type="nucleotide sequence ID" value="NZ_FWYB01000027.1"/>
</dbReference>
<reference evidence="5 6" key="1">
    <citation type="submission" date="2017-04" db="EMBL/GenBank/DDBJ databases">
        <authorList>
            <person name="Afonso C.L."/>
            <person name="Miller P.J."/>
            <person name="Scott M.A."/>
            <person name="Spackman E."/>
            <person name="Goraichik I."/>
            <person name="Dimitrov K.M."/>
            <person name="Suarez D.L."/>
            <person name="Swayne D.E."/>
        </authorList>
    </citation>
    <scope>NUCLEOTIDE SEQUENCE [LARGE SCALE GENOMIC DNA]</scope>
    <source>
        <strain evidence="5 6">DSM 19625</strain>
    </source>
</reference>